<sequence>MDAIFKRISVRKYEDRPVEPEKVEKILRAAMAAPSARNQQPWEFFVVTSKETIRELSQCSQYASFLKDAPLAIVPCYRKTGLAAPLYAEIDLSIATEHILLEAAQLGLGTCWMGIAPVRERMDAVNRVLGNPENLEAFALVSCGYPAEERPQQDRYEKSRIHWIR</sequence>
<evidence type="ECO:0000256" key="1">
    <source>
        <dbReference type="ARBA" id="ARBA00007118"/>
    </source>
</evidence>
<organism evidence="4 5">
    <name type="scientific">Candidatus Lachnoclostridium pullistercoris</name>
    <dbReference type="NCBI Taxonomy" id="2838632"/>
    <lineage>
        <taxon>Bacteria</taxon>
        <taxon>Bacillati</taxon>
        <taxon>Bacillota</taxon>
        <taxon>Clostridia</taxon>
        <taxon>Lachnospirales</taxon>
        <taxon>Lachnospiraceae</taxon>
    </lineage>
</organism>
<evidence type="ECO:0000313" key="4">
    <source>
        <dbReference type="EMBL" id="HJC48172.1"/>
    </source>
</evidence>
<evidence type="ECO:0000313" key="5">
    <source>
        <dbReference type="Proteomes" id="UP000823883"/>
    </source>
</evidence>
<dbReference type="GO" id="GO:0016491">
    <property type="term" value="F:oxidoreductase activity"/>
    <property type="evidence" value="ECO:0007669"/>
    <property type="project" value="UniProtKB-KW"/>
</dbReference>
<comment type="caution">
    <text evidence="4">The sequence shown here is derived from an EMBL/GenBank/DDBJ whole genome shotgun (WGS) entry which is preliminary data.</text>
</comment>
<dbReference type="AlphaFoldDB" id="A0A9D2PDW9"/>
<dbReference type="EMBL" id="DWWL01000057">
    <property type="protein sequence ID" value="HJC48172.1"/>
    <property type="molecule type" value="Genomic_DNA"/>
</dbReference>
<dbReference type="Proteomes" id="UP000823883">
    <property type="component" value="Unassembled WGS sequence"/>
</dbReference>
<name>A0A9D2PDW9_9FIRM</name>
<accession>A0A9D2PDW9</accession>
<reference evidence="4" key="2">
    <citation type="submission" date="2021-04" db="EMBL/GenBank/DDBJ databases">
        <authorList>
            <person name="Gilroy R."/>
        </authorList>
    </citation>
    <scope>NUCLEOTIDE SEQUENCE</scope>
    <source>
        <strain evidence="4">CHK183-5548</strain>
    </source>
</reference>
<evidence type="ECO:0000256" key="2">
    <source>
        <dbReference type="ARBA" id="ARBA00023002"/>
    </source>
</evidence>
<gene>
    <name evidence="4" type="ORF">IAA04_08990</name>
</gene>
<dbReference type="Pfam" id="PF00881">
    <property type="entry name" value="Nitroreductase"/>
    <property type="match status" value="2"/>
</dbReference>
<protein>
    <submittedName>
        <fullName evidence="4">Nitroreductase family protein</fullName>
    </submittedName>
</protein>
<dbReference type="CDD" id="cd02150">
    <property type="entry name" value="nitroreductase"/>
    <property type="match status" value="1"/>
</dbReference>
<comment type="similarity">
    <text evidence="1">Belongs to the nitroreductase family.</text>
</comment>
<keyword evidence="2" id="KW-0560">Oxidoreductase</keyword>
<dbReference type="InterPro" id="IPR000415">
    <property type="entry name" value="Nitroreductase-like"/>
</dbReference>
<proteinExistence type="inferred from homology"/>
<dbReference type="PANTHER" id="PTHR43673:SF10">
    <property type="entry name" value="NADH DEHYDROGENASE_NAD(P)H NITROREDUCTASE XCC3605-RELATED"/>
    <property type="match status" value="1"/>
</dbReference>
<dbReference type="Gene3D" id="3.40.109.10">
    <property type="entry name" value="NADH Oxidase"/>
    <property type="match status" value="1"/>
</dbReference>
<dbReference type="PANTHER" id="PTHR43673">
    <property type="entry name" value="NAD(P)H NITROREDUCTASE YDGI-RELATED"/>
    <property type="match status" value="1"/>
</dbReference>
<dbReference type="InterPro" id="IPR029479">
    <property type="entry name" value="Nitroreductase"/>
</dbReference>
<dbReference type="SUPFAM" id="SSF55469">
    <property type="entry name" value="FMN-dependent nitroreductase-like"/>
    <property type="match status" value="1"/>
</dbReference>
<reference evidence="4" key="1">
    <citation type="journal article" date="2021" name="PeerJ">
        <title>Extensive microbial diversity within the chicken gut microbiome revealed by metagenomics and culture.</title>
        <authorList>
            <person name="Gilroy R."/>
            <person name="Ravi A."/>
            <person name="Getino M."/>
            <person name="Pursley I."/>
            <person name="Horton D.L."/>
            <person name="Alikhan N.F."/>
            <person name="Baker D."/>
            <person name="Gharbi K."/>
            <person name="Hall N."/>
            <person name="Watson M."/>
            <person name="Adriaenssens E.M."/>
            <person name="Foster-Nyarko E."/>
            <person name="Jarju S."/>
            <person name="Secka A."/>
            <person name="Antonio M."/>
            <person name="Oren A."/>
            <person name="Chaudhuri R.R."/>
            <person name="La Ragione R."/>
            <person name="Hildebrand F."/>
            <person name="Pallen M.J."/>
        </authorList>
    </citation>
    <scope>NUCLEOTIDE SEQUENCE</scope>
    <source>
        <strain evidence="4">CHK183-5548</strain>
    </source>
</reference>
<feature type="domain" description="Nitroreductase" evidence="3">
    <location>
        <begin position="62"/>
        <end position="145"/>
    </location>
</feature>
<feature type="domain" description="Nitroreductase" evidence="3">
    <location>
        <begin position="5"/>
        <end position="57"/>
    </location>
</feature>
<evidence type="ECO:0000259" key="3">
    <source>
        <dbReference type="Pfam" id="PF00881"/>
    </source>
</evidence>